<feature type="transmembrane region" description="Helical" evidence="6">
    <location>
        <begin position="12"/>
        <end position="32"/>
    </location>
</feature>
<dbReference type="Pfam" id="PF01943">
    <property type="entry name" value="Polysacc_synt"/>
    <property type="match status" value="1"/>
</dbReference>
<feature type="transmembrane region" description="Helical" evidence="6">
    <location>
        <begin position="309"/>
        <end position="333"/>
    </location>
</feature>
<keyword evidence="4 6" id="KW-1133">Transmembrane helix</keyword>
<evidence type="ECO:0000256" key="5">
    <source>
        <dbReference type="ARBA" id="ARBA00023136"/>
    </source>
</evidence>
<keyword evidence="2" id="KW-1003">Cell membrane</keyword>
<feature type="transmembrane region" description="Helical" evidence="6">
    <location>
        <begin position="379"/>
        <end position="400"/>
    </location>
</feature>
<keyword evidence="5 6" id="KW-0472">Membrane</keyword>
<reference evidence="7 8" key="1">
    <citation type="submission" date="2023-08" db="EMBL/GenBank/DDBJ databases">
        <authorList>
            <person name="Roldan D.M."/>
            <person name="Menes R.J."/>
        </authorList>
    </citation>
    <scope>NUCLEOTIDE SEQUENCE [LARGE SCALE GENOMIC DNA]</scope>
    <source>
        <strain evidence="7 8">CCM 2812</strain>
    </source>
</reference>
<feature type="transmembrane region" description="Helical" evidence="6">
    <location>
        <begin position="468"/>
        <end position="494"/>
    </location>
</feature>
<feature type="transmembrane region" description="Helical" evidence="6">
    <location>
        <begin position="122"/>
        <end position="143"/>
    </location>
</feature>
<dbReference type="PANTHER" id="PTHR30250">
    <property type="entry name" value="PST FAMILY PREDICTED COLANIC ACID TRANSPORTER"/>
    <property type="match status" value="1"/>
</dbReference>
<protein>
    <submittedName>
        <fullName evidence="7">Oligosaccharide flippase family protein</fullName>
    </submittedName>
</protein>
<dbReference type="Proteomes" id="UP001235760">
    <property type="component" value="Unassembled WGS sequence"/>
</dbReference>
<dbReference type="InterPro" id="IPR002797">
    <property type="entry name" value="Polysacc_synth"/>
</dbReference>
<proteinExistence type="predicted"/>
<accession>A0ABT9G060</accession>
<feature type="transmembrane region" description="Helical" evidence="6">
    <location>
        <begin position="345"/>
        <end position="367"/>
    </location>
</feature>
<sequence>MADFKRNLVASYLSQIYVAIVGIVIVPFYIRYMGTEAYGLVGFYAMLQAWFQLLDMGLSPTLSRQTARLSGGAITALELRRLLRVLEGIFYGVALLGTVAIGLGADWIATRWLQAQSLPLEQVTLSVELMACIVGLRWVAGLYRGAIGGFEQQVWLGRLNASTATARFVVVLAIFEWLGTTPAHFFGWQLMVALMETTLLCRKTYMLLPRQPPDSPPVGWHWVAMRDVVRFSMSIAFTSAVWVGVTQIDKLVLSKFLPLAEYGHFTLAVLVASGVTILSNPLSMALLPRLSRIHAEGDESRLLKLYRQATQGMVLIAMPVSATIGFGSQHLIYSWTGNHSIAQSAAPITTLYAIGNGLLSISAFPYYLQYAKGNIRLHLIGNVFFAAILLPTIVLASRYSGGIGAAWSWAGSNLFYLIVWTAIVHRKLSPGLHRTWMLKDVAPIGSTAVIVSWLLIDLSPWPAERLATFAQLCAIGTTTILASGLMSSTARDFVKNFLRNKR</sequence>
<evidence type="ECO:0000313" key="7">
    <source>
        <dbReference type="EMBL" id="MDP4299856.1"/>
    </source>
</evidence>
<feature type="transmembrane region" description="Helical" evidence="6">
    <location>
        <begin position="265"/>
        <end position="288"/>
    </location>
</feature>
<evidence type="ECO:0000256" key="4">
    <source>
        <dbReference type="ARBA" id="ARBA00022989"/>
    </source>
</evidence>
<evidence type="ECO:0000313" key="8">
    <source>
        <dbReference type="Proteomes" id="UP001235760"/>
    </source>
</evidence>
<evidence type="ECO:0000256" key="6">
    <source>
        <dbReference type="SAM" id="Phobius"/>
    </source>
</evidence>
<dbReference type="PANTHER" id="PTHR30250:SF26">
    <property type="entry name" value="PSMA PROTEIN"/>
    <property type="match status" value="1"/>
</dbReference>
<organism evidence="7 8">
    <name type="scientific">Leptothrix discophora</name>
    <dbReference type="NCBI Taxonomy" id="89"/>
    <lineage>
        <taxon>Bacteria</taxon>
        <taxon>Pseudomonadati</taxon>
        <taxon>Pseudomonadota</taxon>
        <taxon>Betaproteobacteria</taxon>
        <taxon>Burkholderiales</taxon>
        <taxon>Sphaerotilaceae</taxon>
        <taxon>Leptothrix</taxon>
    </lineage>
</organism>
<name>A0ABT9G060_LEPDI</name>
<feature type="transmembrane region" description="Helical" evidence="6">
    <location>
        <begin position="89"/>
        <end position="110"/>
    </location>
</feature>
<dbReference type="RefSeq" id="WP_305748413.1">
    <property type="nucleotide sequence ID" value="NZ_JAUZEE010000002.1"/>
</dbReference>
<evidence type="ECO:0000256" key="2">
    <source>
        <dbReference type="ARBA" id="ARBA00022475"/>
    </source>
</evidence>
<feature type="transmembrane region" description="Helical" evidence="6">
    <location>
        <begin position="436"/>
        <end position="456"/>
    </location>
</feature>
<feature type="transmembrane region" description="Helical" evidence="6">
    <location>
        <begin position="406"/>
        <end position="424"/>
    </location>
</feature>
<comment type="caution">
    <text evidence="7">The sequence shown here is derived from an EMBL/GenBank/DDBJ whole genome shotgun (WGS) entry which is preliminary data.</text>
</comment>
<dbReference type="EMBL" id="JAUZEE010000002">
    <property type="protein sequence ID" value="MDP4299856.1"/>
    <property type="molecule type" value="Genomic_DNA"/>
</dbReference>
<evidence type="ECO:0000256" key="1">
    <source>
        <dbReference type="ARBA" id="ARBA00004651"/>
    </source>
</evidence>
<dbReference type="InterPro" id="IPR050833">
    <property type="entry name" value="Poly_Biosynth_Transport"/>
</dbReference>
<keyword evidence="3 6" id="KW-0812">Transmembrane</keyword>
<comment type="subcellular location">
    <subcellularLocation>
        <location evidence="1">Cell membrane</location>
        <topology evidence="1">Multi-pass membrane protein</topology>
    </subcellularLocation>
</comment>
<feature type="transmembrane region" description="Helical" evidence="6">
    <location>
        <begin position="38"/>
        <end position="58"/>
    </location>
</feature>
<keyword evidence="8" id="KW-1185">Reference proteome</keyword>
<gene>
    <name evidence="7" type="ORF">Q8X39_04365</name>
</gene>
<evidence type="ECO:0000256" key="3">
    <source>
        <dbReference type="ARBA" id="ARBA00022692"/>
    </source>
</evidence>